<dbReference type="HAMAP" id="MF_00758">
    <property type="entry name" value="UPF0301"/>
    <property type="match status" value="1"/>
</dbReference>
<sequence length="173" mass="17952">MPGIGDPRFERVVIAMCLHDDDGALGLVVNNVAGALTVRALMEQLDIDPGATPAQALVMNGGPVEPSRGFVLHSAEYEGQSTISVGGQWGLTSTLDILKDIAADKGPARWLAALGYTGWGAGQLDGELTRHGWLTAPGDAELLFDTAVGSRWPAAYRGLGIDVGNLSSTAGRA</sequence>
<comment type="similarity">
    <text evidence="1 2">Belongs to the UPF0301 (AlgH) family.</text>
</comment>
<dbReference type="GO" id="GO:0005829">
    <property type="term" value="C:cytosol"/>
    <property type="evidence" value="ECO:0007669"/>
    <property type="project" value="TreeGrafter"/>
</dbReference>
<dbReference type="PANTHER" id="PTHR30327">
    <property type="entry name" value="UNCHARACTERIZED PROTEIN YQGE"/>
    <property type="match status" value="1"/>
</dbReference>
<evidence type="ECO:0000256" key="1">
    <source>
        <dbReference type="ARBA" id="ARBA00009600"/>
    </source>
</evidence>
<dbReference type="InterPro" id="IPR003774">
    <property type="entry name" value="AlgH-like"/>
</dbReference>
<dbReference type="AlphaFoldDB" id="A0A916ZTT3"/>
<dbReference type="EMBL" id="BMJM01000006">
    <property type="protein sequence ID" value="GGE13563.1"/>
    <property type="molecule type" value="Genomic_DNA"/>
</dbReference>
<reference evidence="3" key="2">
    <citation type="submission" date="2020-09" db="EMBL/GenBank/DDBJ databases">
        <authorList>
            <person name="Sun Q."/>
            <person name="Zhou Y."/>
        </authorList>
    </citation>
    <scope>NUCLEOTIDE SEQUENCE</scope>
    <source>
        <strain evidence="3">CGMCC 1.15519</strain>
    </source>
</reference>
<name>A0A916ZTT3_9SPHN</name>
<keyword evidence="4" id="KW-1185">Reference proteome</keyword>
<evidence type="ECO:0000313" key="4">
    <source>
        <dbReference type="Proteomes" id="UP000635071"/>
    </source>
</evidence>
<comment type="caution">
    <text evidence="3">The sequence shown here is derived from an EMBL/GenBank/DDBJ whole genome shotgun (WGS) entry which is preliminary data.</text>
</comment>
<dbReference type="SUPFAM" id="SSF143456">
    <property type="entry name" value="VC0467-like"/>
    <property type="match status" value="1"/>
</dbReference>
<organism evidence="3 4">
    <name type="scientific">Sandarakinorhabdus glacialis</name>
    <dbReference type="NCBI Taxonomy" id="1614636"/>
    <lineage>
        <taxon>Bacteria</taxon>
        <taxon>Pseudomonadati</taxon>
        <taxon>Pseudomonadota</taxon>
        <taxon>Alphaproteobacteria</taxon>
        <taxon>Sphingomonadales</taxon>
        <taxon>Sphingosinicellaceae</taxon>
        <taxon>Sandarakinorhabdus</taxon>
    </lineage>
</organism>
<reference evidence="3" key="1">
    <citation type="journal article" date="2014" name="Int. J. Syst. Evol. Microbiol.">
        <title>Complete genome sequence of Corynebacterium casei LMG S-19264T (=DSM 44701T), isolated from a smear-ripened cheese.</title>
        <authorList>
            <consortium name="US DOE Joint Genome Institute (JGI-PGF)"/>
            <person name="Walter F."/>
            <person name="Albersmeier A."/>
            <person name="Kalinowski J."/>
            <person name="Ruckert C."/>
        </authorList>
    </citation>
    <scope>NUCLEOTIDE SEQUENCE</scope>
    <source>
        <strain evidence="3">CGMCC 1.15519</strain>
    </source>
</reference>
<proteinExistence type="inferred from homology"/>
<accession>A0A916ZTT3</accession>
<evidence type="ECO:0000256" key="2">
    <source>
        <dbReference type="HAMAP-Rule" id="MF_00758"/>
    </source>
</evidence>
<dbReference type="Proteomes" id="UP000635071">
    <property type="component" value="Unassembled WGS sequence"/>
</dbReference>
<dbReference type="PANTHER" id="PTHR30327:SF1">
    <property type="entry name" value="UPF0301 PROTEIN YQGE"/>
    <property type="match status" value="1"/>
</dbReference>
<gene>
    <name evidence="3" type="ORF">GCM10011529_19940</name>
</gene>
<dbReference type="Gene3D" id="3.40.1740.10">
    <property type="entry name" value="VC0467-like"/>
    <property type="match status" value="1"/>
</dbReference>
<evidence type="ECO:0000313" key="3">
    <source>
        <dbReference type="EMBL" id="GGE13563.1"/>
    </source>
</evidence>
<protein>
    <recommendedName>
        <fullName evidence="2">UPF0301 protein GCM10011529_19940</fullName>
    </recommendedName>
</protein>
<dbReference type="Pfam" id="PF02622">
    <property type="entry name" value="DUF179"/>
    <property type="match status" value="1"/>
</dbReference>